<evidence type="ECO:0000313" key="2">
    <source>
        <dbReference type="EMBL" id="GJS60191.1"/>
    </source>
</evidence>
<dbReference type="EMBL" id="BQNB010009205">
    <property type="protein sequence ID" value="GJS60191.1"/>
    <property type="molecule type" value="Genomic_DNA"/>
</dbReference>
<sequence length="148" mass="17077">MVERANSYLGEGIKARLGEDNKIWIEELPHVLWAHRTMIKSSNRNTPFTLTYGIEAVILVEIGMPSLRCSMVDKNKNDEELLLNLDLLEKKRELVVIAEEKHKRKIEGYYNSKVQSTTLKPKDLVYRSNEASKRKDTGKLGSKWEGPY</sequence>
<dbReference type="PANTHER" id="PTHR48475">
    <property type="entry name" value="RIBONUCLEASE H"/>
    <property type="match status" value="1"/>
</dbReference>
<name>A0ABQ4X4Q5_9ASTR</name>
<dbReference type="Gene3D" id="3.30.420.10">
    <property type="entry name" value="Ribonuclease H-like superfamily/Ribonuclease H"/>
    <property type="match status" value="1"/>
</dbReference>
<comment type="caution">
    <text evidence="2">The sequence shown here is derived from an EMBL/GenBank/DDBJ whole genome shotgun (WGS) entry which is preliminary data.</text>
</comment>
<dbReference type="GO" id="GO:0003964">
    <property type="term" value="F:RNA-directed DNA polymerase activity"/>
    <property type="evidence" value="ECO:0007669"/>
    <property type="project" value="UniProtKB-KW"/>
</dbReference>
<accession>A0ABQ4X4Q5</accession>
<dbReference type="InterPro" id="IPR036397">
    <property type="entry name" value="RNaseH_sf"/>
</dbReference>
<feature type="compositionally biased region" description="Basic and acidic residues" evidence="1">
    <location>
        <begin position="127"/>
        <end position="138"/>
    </location>
</feature>
<gene>
    <name evidence="2" type="ORF">Tco_0654975</name>
</gene>
<organism evidence="2 3">
    <name type="scientific">Tanacetum coccineum</name>
    <dbReference type="NCBI Taxonomy" id="301880"/>
    <lineage>
        <taxon>Eukaryota</taxon>
        <taxon>Viridiplantae</taxon>
        <taxon>Streptophyta</taxon>
        <taxon>Embryophyta</taxon>
        <taxon>Tracheophyta</taxon>
        <taxon>Spermatophyta</taxon>
        <taxon>Magnoliopsida</taxon>
        <taxon>eudicotyledons</taxon>
        <taxon>Gunneridae</taxon>
        <taxon>Pentapetalae</taxon>
        <taxon>asterids</taxon>
        <taxon>campanulids</taxon>
        <taxon>Asterales</taxon>
        <taxon>Asteraceae</taxon>
        <taxon>Asteroideae</taxon>
        <taxon>Anthemideae</taxon>
        <taxon>Anthemidinae</taxon>
        <taxon>Tanacetum</taxon>
    </lineage>
</organism>
<dbReference type="Proteomes" id="UP001151760">
    <property type="component" value="Unassembled WGS sequence"/>
</dbReference>
<evidence type="ECO:0000313" key="3">
    <source>
        <dbReference type="Proteomes" id="UP001151760"/>
    </source>
</evidence>
<keyword evidence="2" id="KW-0808">Transferase</keyword>
<keyword evidence="2" id="KW-0695">RNA-directed DNA polymerase</keyword>
<proteinExistence type="predicted"/>
<keyword evidence="3" id="KW-1185">Reference proteome</keyword>
<reference evidence="2" key="1">
    <citation type="journal article" date="2022" name="Int. J. Mol. Sci.">
        <title>Draft Genome of Tanacetum Coccineum: Genomic Comparison of Closely Related Tanacetum-Family Plants.</title>
        <authorList>
            <person name="Yamashiro T."/>
            <person name="Shiraishi A."/>
            <person name="Nakayama K."/>
            <person name="Satake H."/>
        </authorList>
    </citation>
    <scope>NUCLEOTIDE SEQUENCE</scope>
</reference>
<keyword evidence="2" id="KW-0548">Nucleotidyltransferase</keyword>
<reference evidence="2" key="2">
    <citation type="submission" date="2022-01" db="EMBL/GenBank/DDBJ databases">
        <authorList>
            <person name="Yamashiro T."/>
            <person name="Shiraishi A."/>
            <person name="Satake H."/>
            <person name="Nakayama K."/>
        </authorList>
    </citation>
    <scope>NUCLEOTIDE SEQUENCE</scope>
</reference>
<feature type="region of interest" description="Disordered" evidence="1">
    <location>
        <begin position="127"/>
        <end position="148"/>
    </location>
</feature>
<protein>
    <submittedName>
        <fullName evidence="2">Reverse transcriptase domain-containing protein</fullName>
    </submittedName>
</protein>
<evidence type="ECO:0000256" key="1">
    <source>
        <dbReference type="SAM" id="MobiDB-lite"/>
    </source>
</evidence>
<dbReference type="PANTHER" id="PTHR48475:SF2">
    <property type="entry name" value="RIBONUCLEASE H"/>
    <property type="match status" value="1"/>
</dbReference>